<reference evidence="3 4" key="1">
    <citation type="submission" date="2023-05" db="EMBL/GenBank/DDBJ databases">
        <title>B98-5 Cell Line De Novo Hybrid Assembly: An Optical Mapping Approach.</title>
        <authorList>
            <person name="Kananen K."/>
            <person name="Auerbach J.A."/>
            <person name="Kautto E."/>
            <person name="Blachly J.S."/>
        </authorList>
    </citation>
    <scope>NUCLEOTIDE SEQUENCE [LARGE SCALE GENOMIC DNA]</scope>
    <source>
        <strain evidence="3">B95-8</strain>
        <tissue evidence="3">Cell line</tissue>
    </source>
</reference>
<feature type="domain" description="E3 ubiquitin-protein ligase UBR4 N-terminal" evidence="2">
    <location>
        <begin position="18"/>
        <end position="1006"/>
    </location>
</feature>
<accession>A0ABQ9VA25</accession>
<feature type="compositionally biased region" description="Low complexity" evidence="1">
    <location>
        <begin position="236"/>
        <end position="247"/>
    </location>
</feature>
<dbReference type="InterPro" id="IPR045841">
    <property type="entry name" value="E3_UBR4_N"/>
</dbReference>
<evidence type="ECO:0000256" key="1">
    <source>
        <dbReference type="SAM" id="MobiDB-lite"/>
    </source>
</evidence>
<comment type="caution">
    <text evidence="3">The sequence shown here is derived from an EMBL/GenBank/DDBJ whole genome shotgun (WGS) entry which is preliminary data.</text>
</comment>
<evidence type="ECO:0000313" key="4">
    <source>
        <dbReference type="Proteomes" id="UP001266305"/>
    </source>
</evidence>
<organism evidence="3 4">
    <name type="scientific">Saguinus oedipus</name>
    <name type="common">Cotton-top tamarin</name>
    <name type="synonym">Oedipomidas oedipus</name>
    <dbReference type="NCBI Taxonomy" id="9490"/>
    <lineage>
        <taxon>Eukaryota</taxon>
        <taxon>Metazoa</taxon>
        <taxon>Chordata</taxon>
        <taxon>Craniata</taxon>
        <taxon>Vertebrata</taxon>
        <taxon>Euteleostomi</taxon>
        <taxon>Mammalia</taxon>
        <taxon>Eutheria</taxon>
        <taxon>Euarchontoglires</taxon>
        <taxon>Primates</taxon>
        <taxon>Haplorrhini</taxon>
        <taxon>Platyrrhini</taxon>
        <taxon>Cebidae</taxon>
        <taxon>Callitrichinae</taxon>
        <taxon>Saguinus</taxon>
    </lineage>
</organism>
<evidence type="ECO:0000259" key="2">
    <source>
        <dbReference type="Pfam" id="PF19423"/>
    </source>
</evidence>
<protein>
    <submittedName>
        <fullName evidence="3">E3 ubiquitin-protein ligase ubr4</fullName>
    </submittedName>
</protein>
<feature type="region of interest" description="Disordered" evidence="1">
    <location>
        <begin position="282"/>
        <end position="319"/>
    </location>
</feature>
<sequence length="1006" mass="111330">MPLVDCWVYSMGETCASSFSGVSVATCMAILHVGSAQQVRTGSTSSKEDDYESDAATIVQKCLEIYDMIGQAISSSRRAGGEHYQNFQLLGAWCLLNSLFLILNLSPTALADKGKEKDPLAALRVRDILSRTKEGVGSPKLGPGKGHQGFGVLSVILANHAIKLLTSLFQDLQVEALHKGWETDGPPAALSIMAQSTSIQRIQRLIDSVPLMNLLLTLLSTSYRKACVLQRQRKGSMSSDASASTDSNTYYEDDFSSTEEDSSQDDDSEPILGQWFEETISPSKEKAAPPPPPPPPPLESSPRVKSPSKQTSGEKGNILASRKDPELFLGLASNILNFITSSMLNSRNNFIRNYLSVSLSEHHMATLASIIKEVDKDGLKGSSDEEFAAALYHFNHSLVTSDLQSPNLQVETVRLAKEPKAETEPSEMPNTLLQQLGVAPFSEGPWPLYIHPQSLSVLSRLLLIWQHKASAQGDPDVPECLKVWDRFLSTMKQNALQGVVPNETEDLNVEHLQLLLLIFHNFTETGRRAILTLFVQIIQELSVNMDAQMRSVPLILARLLLIFDYLLHQYSKAPVYLFEQVQHNLLSPPFGWASGSQDSNSRRVTTPLYHGFKEVEENWSKHFSSGQKEDYAVPQPRFYCVLSPEASEDDLNRLDSVACDVLFSKLVKYDELYAALTALLAAGSQLDTVRRKENKNVTALEACALQYYFLILWRILGILPPSKTYINQLSMNSPEMTECDILHTLRWSSRLRIGSYVNWIKDHLIKQGMKAEHASSLLELASTAKCSSVKYDVEIVEEYFARQISSFCSIDCTTILQLHEIPSLQSIYTLDAAISKVQVSLDEHFSKMAAETDPHKSSEITKNLLPATLQLIDTYASFTRAYLLQNFNEEGTTEKPSKEKLQGFAAVLAIGSSRCKANTLGPTLVQNLPSSVQAVCESWNNINTNEFPNIGSWRNAFANDTIPSESYISAVQAAHLGILCSQSLPLAASLKHTLLSLVRLTGDLIV</sequence>
<dbReference type="Pfam" id="PF19423">
    <property type="entry name" value="E3_UBR4_N"/>
    <property type="match status" value="1"/>
</dbReference>
<keyword evidence="4" id="KW-1185">Reference proteome</keyword>
<evidence type="ECO:0000313" key="3">
    <source>
        <dbReference type="EMBL" id="KAK2106062.1"/>
    </source>
</evidence>
<name>A0ABQ9VA25_SAGOE</name>
<dbReference type="PANTHER" id="PTHR21725:SF1">
    <property type="entry name" value="E3 UBIQUITIN-PROTEIN LIGASE UBR4"/>
    <property type="match status" value="1"/>
</dbReference>
<dbReference type="Proteomes" id="UP001266305">
    <property type="component" value="Unassembled WGS sequence"/>
</dbReference>
<feature type="region of interest" description="Disordered" evidence="1">
    <location>
        <begin position="230"/>
        <end position="269"/>
    </location>
</feature>
<dbReference type="PANTHER" id="PTHR21725">
    <property type="entry name" value="E3 UBIQUITIN-PROTEIN LIGASE UBR4"/>
    <property type="match status" value="1"/>
</dbReference>
<feature type="compositionally biased region" description="Pro residues" evidence="1">
    <location>
        <begin position="288"/>
        <end position="299"/>
    </location>
</feature>
<feature type="compositionally biased region" description="Acidic residues" evidence="1">
    <location>
        <begin position="251"/>
        <end position="269"/>
    </location>
</feature>
<proteinExistence type="predicted"/>
<dbReference type="EMBL" id="JASSZA010000007">
    <property type="protein sequence ID" value="KAK2106062.1"/>
    <property type="molecule type" value="Genomic_DNA"/>
</dbReference>
<dbReference type="InterPro" id="IPR045189">
    <property type="entry name" value="UBR4-like"/>
</dbReference>
<gene>
    <name evidence="3" type="primary">UBR4_4</name>
    <name evidence="3" type="ORF">P7K49_015576</name>
</gene>